<dbReference type="EMBL" id="MOAZ01000009">
    <property type="protein sequence ID" value="ROM52417.1"/>
    <property type="molecule type" value="Genomic_DNA"/>
</dbReference>
<gene>
    <name evidence="1" type="ORF">BK649_14190</name>
</gene>
<organism evidence="1 2">
    <name type="scientific">Pseudomonas canadensis</name>
    <dbReference type="NCBI Taxonomy" id="915099"/>
    <lineage>
        <taxon>Bacteria</taxon>
        <taxon>Pseudomonadati</taxon>
        <taxon>Pseudomonadota</taxon>
        <taxon>Gammaproteobacteria</taxon>
        <taxon>Pseudomonadales</taxon>
        <taxon>Pseudomonadaceae</taxon>
        <taxon>Pseudomonas</taxon>
    </lineage>
</organism>
<proteinExistence type="predicted"/>
<evidence type="ECO:0000313" key="1">
    <source>
        <dbReference type="EMBL" id="ROM52417.1"/>
    </source>
</evidence>
<protein>
    <submittedName>
        <fullName evidence="1">Uncharacterized protein</fullName>
    </submittedName>
</protein>
<sequence>MSMCYPGQAHANINFLTDLASSGEVGKSIKSWVEAKMMGGLDHSDTLVASANAVVNNVMDLEFFRALILDPEHLRDMVENTYFESVGHSFNIAYSILLQVLKITFGGGSLPFLPKYNEWANTIKDLAEREIGCYHYNSNIILPPISGLSLLEGQARFIQLQFLEFASFKFGRPLKLEDFAKQGYLDGVYGEAFKYFISSTDSEFPSHVDDPLVGLFLLVCDLSLNPGVGFPFDITDFERFPLEANPSIRFAIFCNAIKNDCTHLKTYLKDYSRDEYFYASNELAQSCGYHSPRAILDELNKWLDEEPVMHALMKEQKASDFSKENQPVRVIFSHFLRFSQDKLEVPEFFCWSGRFRHTQADARYNAIWLRSLSLFTDKANDDGIYPRLREGVSHENLMNTLNNFYGNSINYDLTRQWTLQEGDFKYNFSWLTEKFTQDEVRDKAKWLFENLYGVSPDDLERLKR</sequence>
<evidence type="ECO:0000313" key="2">
    <source>
        <dbReference type="Proteomes" id="UP000283389"/>
    </source>
</evidence>
<dbReference type="Proteomes" id="UP000283389">
    <property type="component" value="Unassembled WGS sequence"/>
</dbReference>
<comment type="caution">
    <text evidence="1">The sequence shown here is derived from an EMBL/GenBank/DDBJ whole genome shotgun (WGS) entry which is preliminary data.</text>
</comment>
<name>A0A423F8I1_9PSED</name>
<accession>A0A423F8I1</accession>
<dbReference type="AlphaFoldDB" id="A0A423F8I1"/>
<reference evidence="1 2" key="1">
    <citation type="submission" date="2016-10" db="EMBL/GenBank/DDBJ databases">
        <title>Comparative genome analysis of multiple Pseudomonas spp. focuses on biocontrol and plant growth promoting traits.</title>
        <authorList>
            <person name="Tao X.-Y."/>
            <person name="Taylor C.G."/>
        </authorList>
    </citation>
    <scope>NUCLEOTIDE SEQUENCE [LARGE SCALE GENOMIC DNA]</scope>
    <source>
        <strain evidence="1 2">36C8</strain>
    </source>
</reference>